<dbReference type="Pfam" id="PF13577">
    <property type="entry name" value="SnoaL_4"/>
    <property type="match status" value="1"/>
</dbReference>
<gene>
    <name evidence="2" type="ORF">MTR66_12675</name>
</gene>
<dbReference type="InterPro" id="IPR032710">
    <property type="entry name" value="NTF2-like_dom_sf"/>
</dbReference>
<organism evidence="2 3">
    <name type="scientific">Novosphingobium beihaiensis</name>
    <dbReference type="NCBI Taxonomy" id="2930389"/>
    <lineage>
        <taxon>Bacteria</taxon>
        <taxon>Pseudomonadati</taxon>
        <taxon>Pseudomonadota</taxon>
        <taxon>Alphaproteobacteria</taxon>
        <taxon>Sphingomonadales</taxon>
        <taxon>Sphingomonadaceae</taxon>
        <taxon>Novosphingobium</taxon>
    </lineage>
</organism>
<protein>
    <submittedName>
        <fullName evidence="2">Nuclear transport factor 2 family protein</fullName>
    </submittedName>
</protein>
<dbReference type="Gene3D" id="3.10.450.50">
    <property type="match status" value="1"/>
</dbReference>
<dbReference type="SUPFAM" id="SSF54427">
    <property type="entry name" value="NTF2-like"/>
    <property type="match status" value="1"/>
</dbReference>
<accession>A0ABT0BRI3</accession>
<dbReference type="RefSeq" id="WP_243921574.1">
    <property type="nucleotide sequence ID" value="NZ_JALHLG010000016.1"/>
</dbReference>
<proteinExistence type="predicted"/>
<comment type="caution">
    <text evidence="2">The sequence shown here is derived from an EMBL/GenBank/DDBJ whole genome shotgun (WGS) entry which is preliminary data.</text>
</comment>
<reference evidence="2 3" key="1">
    <citation type="submission" date="2022-04" db="EMBL/GenBank/DDBJ databases">
        <title>Identification of a novel bacterium isolated from mangrove sediments.</title>
        <authorList>
            <person name="Pan X."/>
        </authorList>
    </citation>
    <scope>NUCLEOTIDE SEQUENCE [LARGE SCALE GENOMIC DNA]</scope>
    <source>
        <strain evidence="2 3">B2638</strain>
    </source>
</reference>
<evidence type="ECO:0000259" key="1">
    <source>
        <dbReference type="Pfam" id="PF13577"/>
    </source>
</evidence>
<dbReference type="InterPro" id="IPR037401">
    <property type="entry name" value="SnoaL-like"/>
</dbReference>
<feature type="domain" description="SnoaL-like" evidence="1">
    <location>
        <begin position="17"/>
        <end position="144"/>
    </location>
</feature>
<name>A0ABT0BRI3_9SPHN</name>
<dbReference type="Proteomes" id="UP001202281">
    <property type="component" value="Unassembled WGS sequence"/>
</dbReference>
<sequence>MTEAENTPPSLDPRVAALLDKEAIRTLRLHYSALLDGGQASRMDEVFTEDAEVAVTVGTMKGLAEIRKSLAEAFVSFDTLGRESFPFLHAVANHQITLTGPDTAQGSCYLLDFVTDRPEERHPFLLLGLYRDQYLRTGAGWRIACSRLDVLWPHEN</sequence>
<keyword evidence="3" id="KW-1185">Reference proteome</keyword>
<dbReference type="EMBL" id="JALHLG010000016">
    <property type="protein sequence ID" value="MCJ2187667.1"/>
    <property type="molecule type" value="Genomic_DNA"/>
</dbReference>
<evidence type="ECO:0000313" key="3">
    <source>
        <dbReference type="Proteomes" id="UP001202281"/>
    </source>
</evidence>
<evidence type="ECO:0000313" key="2">
    <source>
        <dbReference type="EMBL" id="MCJ2187667.1"/>
    </source>
</evidence>